<sequence length="51" mass="5843">MGEEAKVVTAIKAHGEERTVILLRTARFAYGARPFFSKKKRAFFKARNSQK</sequence>
<reference evidence="1" key="2">
    <citation type="journal article" date="2021" name="PeerJ">
        <title>Extensive microbial diversity within the chicken gut microbiome revealed by metagenomics and culture.</title>
        <authorList>
            <person name="Gilroy R."/>
            <person name="Ravi A."/>
            <person name="Getino M."/>
            <person name="Pursley I."/>
            <person name="Horton D.L."/>
            <person name="Alikhan N.F."/>
            <person name="Baker D."/>
            <person name="Gharbi K."/>
            <person name="Hall N."/>
            <person name="Watson M."/>
            <person name="Adriaenssens E.M."/>
            <person name="Foster-Nyarko E."/>
            <person name="Jarju S."/>
            <person name="Secka A."/>
            <person name="Antonio M."/>
            <person name="Oren A."/>
            <person name="Chaudhuri R.R."/>
            <person name="La Ragione R."/>
            <person name="Hildebrand F."/>
            <person name="Pallen M.J."/>
        </authorList>
    </citation>
    <scope>NUCLEOTIDE SEQUENCE</scope>
    <source>
        <strain evidence="1">ChiHjej12B11-7776</strain>
    </source>
</reference>
<dbReference type="Proteomes" id="UP000886852">
    <property type="component" value="Unassembled WGS sequence"/>
</dbReference>
<comment type="caution">
    <text evidence="1">The sequence shown here is derived from an EMBL/GenBank/DDBJ whole genome shotgun (WGS) entry which is preliminary data.</text>
</comment>
<name>A0A9D1MWT2_9BACT</name>
<evidence type="ECO:0000313" key="2">
    <source>
        <dbReference type="Proteomes" id="UP000886852"/>
    </source>
</evidence>
<accession>A0A9D1MWT2</accession>
<reference evidence="1" key="1">
    <citation type="submission" date="2020-10" db="EMBL/GenBank/DDBJ databases">
        <authorList>
            <person name="Gilroy R."/>
        </authorList>
    </citation>
    <scope>NUCLEOTIDE SEQUENCE</scope>
    <source>
        <strain evidence="1">ChiHjej12B11-7776</strain>
    </source>
</reference>
<dbReference type="EMBL" id="DVOC01000029">
    <property type="protein sequence ID" value="HIU90726.1"/>
    <property type="molecule type" value="Genomic_DNA"/>
</dbReference>
<protein>
    <submittedName>
        <fullName evidence="1">Uncharacterized protein</fullName>
    </submittedName>
</protein>
<dbReference type="AlphaFoldDB" id="A0A9D1MWT2"/>
<proteinExistence type="predicted"/>
<organism evidence="1 2">
    <name type="scientific">Candidatus Fimimonas merdipullorum</name>
    <dbReference type="NCBI Taxonomy" id="2840822"/>
    <lineage>
        <taxon>Bacteria</taxon>
        <taxon>Pseudomonadati</taxon>
        <taxon>Myxococcota</taxon>
        <taxon>Myxococcia</taxon>
        <taxon>Myxococcales</taxon>
        <taxon>Cystobacterineae</taxon>
        <taxon>Myxococcaceae</taxon>
        <taxon>Myxococcaceae incertae sedis</taxon>
        <taxon>Candidatus Fimimonas</taxon>
    </lineage>
</organism>
<evidence type="ECO:0000313" key="1">
    <source>
        <dbReference type="EMBL" id="HIU90726.1"/>
    </source>
</evidence>
<gene>
    <name evidence="1" type="ORF">IAC72_01740</name>
</gene>